<reference evidence="1 2" key="1">
    <citation type="submission" date="2015-11" db="EMBL/GenBank/DDBJ databases">
        <authorList>
            <person name="Park Y."/>
            <person name="Guerrero C.A."/>
            <person name="Garlena R.A."/>
            <person name="Russell D.A."/>
            <person name="Pope W.H."/>
            <person name="Jacobs-Sera D."/>
            <person name="Hendrix R.W."/>
            <person name="Hatfull G.F."/>
        </authorList>
    </citation>
    <scope>NUCLEOTIDE SEQUENCE [LARGE SCALE GENOMIC DNA]</scope>
</reference>
<dbReference type="OrthoDB" id="15545at10239"/>
<sequence>MTFEVPASQASIKQNQFEFKIPGERKGRSLPKMEFLPLGIRNRMAQAAKPLQAAEEAGRKPSDDELEAMGQVQLDLLERYSPGVTDALDETQLSALLVAWQEASGISVGE</sequence>
<dbReference type="EMBL" id="KU160644">
    <property type="protein sequence ID" value="ALY08860.1"/>
    <property type="molecule type" value="Genomic_DNA"/>
</dbReference>
<accession>A0A0U4JYY5</accession>
<dbReference type="Proteomes" id="UP000223164">
    <property type="component" value="Segment"/>
</dbReference>
<keyword evidence="2" id="KW-1185">Reference proteome</keyword>
<evidence type="ECO:0000313" key="2">
    <source>
        <dbReference type="Proteomes" id="UP000223164"/>
    </source>
</evidence>
<dbReference type="GeneID" id="40069884"/>
<dbReference type="KEGG" id="vg:40069884"/>
<dbReference type="RefSeq" id="YP_009594361.1">
    <property type="nucleotide sequence ID" value="NC_041876.1"/>
</dbReference>
<proteinExistence type="predicted"/>
<protein>
    <submittedName>
        <fullName evidence="1">Tail assembly chaperone</fullName>
    </submittedName>
</protein>
<name>A0A0U4JYY5_9CAUD</name>
<gene>
    <name evidence="1" type="primary">14</name>
    <name evidence="1" type="ORF">GALAXY_14</name>
</gene>
<evidence type="ECO:0000313" key="1">
    <source>
        <dbReference type="EMBL" id="ALY08860.1"/>
    </source>
</evidence>
<organism evidence="1 2">
    <name type="scientific">Arthrobacter phage Galaxy</name>
    <dbReference type="NCBI Taxonomy" id="1772326"/>
    <lineage>
        <taxon>Viruses</taxon>
        <taxon>Duplodnaviria</taxon>
        <taxon>Heunggongvirae</taxon>
        <taxon>Uroviricota</taxon>
        <taxon>Caudoviricetes</taxon>
        <taxon>Galaxyvirus</taxon>
        <taxon>Galaxyvirus galaxy</taxon>
    </lineage>
</organism>